<accession>A0A0H5Q425</accession>
<protein>
    <submittedName>
        <fullName evidence="1">Uncharacterized protein</fullName>
    </submittedName>
</protein>
<sequence>MPRKMYRTSRQEYQGCETRGEVLVVHVQTQTMQGPAGWVNNGPRGEVYVPITTLLRPDITGAMDKATRTVLSRLWTIEQEDGLF</sequence>
<name>A0A0H5Q425_9ZZZZ</name>
<proteinExistence type="predicted"/>
<dbReference type="EMBL" id="LN853559">
    <property type="protein sequence ID" value="CRY96174.1"/>
    <property type="molecule type" value="Genomic_DNA"/>
</dbReference>
<reference evidence="1" key="1">
    <citation type="submission" date="2015-06" db="EMBL/GenBank/DDBJ databases">
        <authorList>
            <person name="Joergensen T."/>
        </authorList>
    </citation>
    <scope>NUCLEOTIDE SEQUENCE</scope>
    <source>
        <strain evidence="1">RGFK0962</strain>
    </source>
</reference>
<organism evidence="1">
    <name type="scientific">uncultured prokaryote</name>
    <dbReference type="NCBI Taxonomy" id="198431"/>
    <lineage>
        <taxon>unclassified sequences</taxon>
        <taxon>environmental samples</taxon>
    </lineage>
</organism>
<reference evidence="1" key="2">
    <citation type="submission" date="2015-07" db="EMBL/GenBank/DDBJ databases">
        <title>Plasmids, circular viruses and viroids from rat gut.</title>
        <authorList>
            <person name="Jorgensen T.J."/>
            <person name="Hansen M.A."/>
            <person name="Xu Z."/>
            <person name="Tabak M.A."/>
            <person name="Sorensen S.J."/>
            <person name="Hansen L.H."/>
        </authorList>
    </citation>
    <scope>NUCLEOTIDE SEQUENCE</scope>
    <source>
        <strain evidence="1">RGFK0962</strain>
    </source>
</reference>
<evidence type="ECO:0000313" key="1">
    <source>
        <dbReference type="EMBL" id="CRY96174.1"/>
    </source>
</evidence>
<dbReference type="AlphaFoldDB" id="A0A0H5Q425"/>